<proteinExistence type="predicted"/>
<reference evidence="1 2" key="1">
    <citation type="submission" date="2021-08" db="EMBL/GenBank/DDBJ databases">
        <title>Genome sequence analysis of Clostridium chauvoei strains of European origin and evaluation of typing options for outbreak investigations.</title>
        <authorList>
            <person name="Abdel-Glil M."/>
            <person name="Thomas P."/>
            <person name="Seyboldt C."/>
        </authorList>
    </citation>
    <scope>NUCLEOTIDE SEQUENCE [LARGE SCALE GENOMIC DNA]</scope>
    <source>
        <strain evidence="1 2">S0260-09</strain>
    </source>
</reference>
<organism evidence="1 2">
    <name type="scientific">Clostridium chauvoei</name>
    <dbReference type="NCBI Taxonomy" id="46867"/>
    <lineage>
        <taxon>Bacteria</taxon>
        <taxon>Bacillati</taxon>
        <taxon>Bacillota</taxon>
        <taxon>Clostridia</taxon>
        <taxon>Eubacteriales</taxon>
        <taxon>Clostridiaceae</taxon>
        <taxon>Clostridium</taxon>
    </lineage>
</organism>
<dbReference type="AlphaFoldDB" id="A0ABD4RIX9"/>
<evidence type="ECO:0000313" key="2">
    <source>
        <dbReference type="Proteomes" id="UP000775179"/>
    </source>
</evidence>
<name>A0ABD4RIX9_9CLOT</name>
<dbReference type="Proteomes" id="UP000775179">
    <property type="component" value="Unassembled WGS sequence"/>
</dbReference>
<sequence>MKKGLIALILGTIIIGGGTVGVNALSNNDFRKEIENKSYSDDIDDKLEDEMERKALEEIKDRLGIKDNEWRTYDELEDIIENKLGIEDIEDLIEKELGLDNNDDIDDID</sequence>
<dbReference type="GeneID" id="66301951"/>
<accession>A0ABD4RIX9</accession>
<dbReference type="EMBL" id="JAIFTX010000014">
    <property type="protein sequence ID" value="MBX7290909.1"/>
    <property type="molecule type" value="Genomic_DNA"/>
</dbReference>
<dbReference type="KEGG" id="cchv:BTM20_08705"/>
<gene>
    <name evidence="1" type="ORF">K4H94_07610</name>
</gene>
<protein>
    <submittedName>
        <fullName evidence="1">Uncharacterized protein</fullName>
    </submittedName>
</protein>
<dbReference type="RefSeq" id="WP_021875942.1">
    <property type="nucleotide sequence ID" value="NZ_CP018624.1"/>
</dbReference>
<evidence type="ECO:0000313" key="1">
    <source>
        <dbReference type="EMBL" id="MBX7290909.1"/>
    </source>
</evidence>
<comment type="caution">
    <text evidence="1">The sequence shown here is derived from an EMBL/GenBank/DDBJ whole genome shotgun (WGS) entry which is preliminary data.</text>
</comment>